<evidence type="ECO:0000313" key="4">
    <source>
        <dbReference type="EMBL" id="CDN40544.1"/>
    </source>
</evidence>
<dbReference type="Gene3D" id="3.40.50.720">
    <property type="entry name" value="NAD(P)-binding Rossmann-like Domain"/>
    <property type="match status" value="2"/>
</dbReference>
<organism evidence="4 5">
    <name type="scientific">Mycoplasma amphoriforme A39</name>
    <dbReference type="NCBI Taxonomy" id="572419"/>
    <lineage>
        <taxon>Bacteria</taxon>
        <taxon>Bacillati</taxon>
        <taxon>Mycoplasmatota</taxon>
        <taxon>Mollicutes</taxon>
        <taxon>Mycoplasmataceae</taxon>
        <taxon>Mycoplasma</taxon>
    </lineage>
</organism>
<keyword evidence="2" id="KW-0520">NAD</keyword>
<dbReference type="PANTHER" id="PTHR43026">
    <property type="entry name" value="2-HYDROXYACID DEHYDROGENASE HOMOLOG 1-RELATED"/>
    <property type="match status" value="1"/>
</dbReference>
<dbReference type="KEGG" id="mamp:MAMA39_04240"/>
<dbReference type="InterPro" id="IPR036291">
    <property type="entry name" value="NAD(P)-bd_dom_sf"/>
</dbReference>
<protein>
    <recommendedName>
        <fullName evidence="3">D-isomer specific 2-hydroxyacid dehydrogenase NAD-binding domain-containing protein</fullName>
    </recommendedName>
</protein>
<evidence type="ECO:0000313" key="5">
    <source>
        <dbReference type="Proteomes" id="UP000261764"/>
    </source>
</evidence>
<dbReference type="SUPFAM" id="SSF51735">
    <property type="entry name" value="NAD(P)-binding Rossmann-fold domains"/>
    <property type="match status" value="1"/>
</dbReference>
<dbReference type="GO" id="GO:0008720">
    <property type="term" value="F:D-lactate dehydrogenase (NAD+) activity"/>
    <property type="evidence" value="ECO:0007669"/>
    <property type="project" value="TreeGrafter"/>
</dbReference>
<dbReference type="Proteomes" id="UP000261764">
    <property type="component" value="Chromosome I"/>
</dbReference>
<dbReference type="Pfam" id="PF02826">
    <property type="entry name" value="2-Hacid_dh_C"/>
    <property type="match status" value="1"/>
</dbReference>
<reference evidence="4 5" key="1">
    <citation type="journal article" date="2015" name="Clin. Infect. Dis.">
        <title>Genomic Investigations unmask Mycoplasma amphoriforme, a new respiratory pathogen.</title>
        <authorList>
            <person name="Gillespie S.H."/>
            <person name="Ling C.L."/>
            <person name="Oravcova K."/>
            <person name="Pinheiro M."/>
            <person name="Wells L."/>
            <person name="Bryant J.M."/>
            <person name="McHugh T.D."/>
            <person name="Bebear C."/>
            <person name="Webster D."/>
            <person name="Harris S.R."/>
            <person name="Seth-Smith H.M."/>
            <person name="Thomson N.R."/>
        </authorList>
    </citation>
    <scope>NUCLEOTIDE SEQUENCE [LARGE SCALE GENOMIC DNA]</scope>
    <source>
        <strain evidence="4 5">A39</strain>
    </source>
</reference>
<dbReference type="GO" id="GO:0051287">
    <property type="term" value="F:NAD binding"/>
    <property type="evidence" value="ECO:0007669"/>
    <property type="project" value="InterPro"/>
</dbReference>
<dbReference type="InterPro" id="IPR058205">
    <property type="entry name" value="D-LDH-like"/>
</dbReference>
<dbReference type="AlphaFoldDB" id="A0A292IHX5"/>
<accession>A0A292IHX5</accession>
<gene>
    <name evidence="4" type="ORF">MAMA39_04240</name>
</gene>
<feature type="domain" description="D-isomer specific 2-hydroxyacid dehydrogenase NAD-binding" evidence="3">
    <location>
        <begin position="139"/>
        <end position="252"/>
    </location>
</feature>
<evidence type="ECO:0000256" key="1">
    <source>
        <dbReference type="ARBA" id="ARBA00005854"/>
    </source>
</evidence>
<dbReference type="PANTHER" id="PTHR43026:SF1">
    <property type="entry name" value="2-HYDROXYACID DEHYDROGENASE HOMOLOG 1-RELATED"/>
    <property type="match status" value="1"/>
</dbReference>
<name>A0A292IHX5_9MOLU</name>
<dbReference type="SUPFAM" id="SSF52283">
    <property type="entry name" value="Formate/glycerate dehydrogenase catalytic domain-like"/>
    <property type="match status" value="1"/>
</dbReference>
<keyword evidence="5" id="KW-1185">Reference proteome</keyword>
<dbReference type="RefSeq" id="WP_343251164.1">
    <property type="nucleotide sequence ID" value="NZ_HG937516.1"/>
</dbReference>
<dbReference type="InterPro" id="IPR006140">
    <property type="entry name" value="D-isomer_DH_NAD-bd"/>
</dbReference>
<dbReference type="EMBL" id="HG937516">
    <property type="protein sequence ID" value="CDN40544.1"/>
    <property type="molecule type" value="Genomic_DNA"/>
</dbReference>
<sequence>MRVICFDVEAQSAELFNQANKHDFDLMFTDSELNASTVYACENYDVIVLLSRNYKIDNVVFQALKRFGVSLIVTTPSSIQNLNVKAFASAQIHVAKVDLAVNPKRILNSLHAIFDFIGRQHHDRNDETKLIFENQDFSKNQPIGFIGLDGFAQMLASQLNSLGFGNLLYYDEIDWSISYEYLKKVKFDELVKVSKIICFQPENYENTLILDDNFYNKLKNQPFLINNASLRYEQPVALQSAYKKRKIAGYVRNFISNSRHEAKIINTNKQVMPWVVNKSSLEFDSIESLRSTIEQVLEAIFEFGTSARTRLIIS</sequence>
<evidence type="ECO:0000256" key="2">
    <source>
        <dbReference type="ARBA" id="ARBA00023027"/>
    </source>
</evidence>
<evidence type="ECO:0000259" key="3">
    <source>
        <dbReference type="Pfam" id="PF02826"/>
    </source>
</evidence>
<proteinExistence type="inferred from homology"/>
<comment type="similarity">
    <text evidence="1">Belongs to the D-isomer specific 2-hydroxyacid dehydrogenase family.</text>
</comment>